<feature type="compositionally biased region" description="Polar residues" evidence="1">
    <location>
        <begin position="130"/>
        <end position="151"/>
    </location>
</feature>
<comment type="caution">
    <text evidence="2">The sequence shown here is derived from an EMBL/GenBank/DDBJ whole genome shotgun (WGS) entry which is preliminary data.</text>
</comment>
<keyword evidence="3" id="KW-1185">Reference proteome</keyword>
<dbReference type="EMBL" id="PKSM01000028">
    <property type="protein sequence ID" value="POW20874.1"/>
    <property type="molecule type" value="Genomic_DNA"/>
</dbReference>
<reference evidence="2 3" key="1">
    <citation type="submission" date="2017-12" db="EMBL/GenBank/DDBJ databases">
        <title>Gene loss provides genomic basis for host adaptation in cereal stripe rust fungi.</title>
        <authorList>
            <person name="Xia C."/>
        </authorList>
    </citation>
    <scope>NUCLEOTIDE SEQUENCE [LARGE SCALE GENOMIC DNA]</scope>
    <source>
        <strain evidence="2 3">93TX-2</strain>
    </source>
</reference>
<feature type="region of interest" description="Disordered" evidence="1">
    <location>
        <begin position="368"/>
        <end position="416"/>
    </location>
</feature>
<dbReference type="Gene3D" id="2.130.10.10">
    <property type="entry name" value="YVTN repeat-like/Quinoprotein amine dehydrogenase"/>
    <property type="match status" value="1"/>
</dbReference>
<dbReference type="OrthoDB" id="308690at2759"/>
<feature type="compositionally biased region" description="Basic and acidic residues" evidence="1">
    <location>
        <begin position="374"/>
        <end position="390"/>
    </location>
</feature>
<reference evidence="3" key="3">
    <citation type="journal article" date="2018" name="Mol. Plant Microbe Interact.">
        <title>Genome sequence resources for the wheat stripe rust pathogen (Puccinia striiformis f. sp. tritici) and the barley stripe rust pathogen (Puccinia striiformis f. sp. hordei).</title>
        <authorList>
            <person name="Xia C."/>
            <person name="Wang M."/>
            <person name="Yin C."/>
            <person name="Cornejo O.E."/>
            <person name="Hulbert S.H."/>
            <person name="Chen X."/>
        </authorList>
    </citation>
    <scope>NUCLEOTIDE SEQUENCE [LARGE SCALE GENOMIC DNA]</scope>
    <source>
        <strain evidence="3">93TX-2</strain>
    </source>
</reference>
<evidence type="ECO:0000313" key="2">
    <source>
        <dbReference type="EMBL" id="POW20874.1"/>
    </source>
</evidence>
<gene>
    <name evidence="2" type="ORF">PSHT_03048</name>
</gene>
<dbReference type="GO" id="GO:0005815">
    <property type="term" value="C:microtubule organizing center"/>
    <property type="evidence" value="ECO:0007669"/>
    <property type="project" value="TreeGrafter"/>
</dbReference>
<accession>A0A2S4WGH8</accession>
<dbReference type="GO" id="GO:1990811">
    <property type="term" value="C:MWP complex"/>
    <property type="evidence" value="ECO:0007669"/>
    <property type="project" value="TreeGrafter"/>
</dbReference>
<organism evidence="2 3">
    <name type="scientific">Puccinia striiformis</name>
    <dbReference type="NCBI Taxonomy" id="27350"/>
    <lineage>
        <taxon>Eukaryota</taxon>
        <taxon>Fungi</taxon>
        <taxon>Dikarya</taxon>
        <taxon>Basidiomycota</taxon>
        <taxon>Pucciniomycotina</taxon>
        <taxon>Pucciniomycetes</taxon>
        <taxon>Pucciniales</taxon>
        <taxon>Pucciniaceae</taxon>
        <taxon>Puccinia</taxon>
    </lineage>
</organism>
<dbReference type="SUPFAM" id="SSF69322">
    <property type="entry name" value="Tricorn protease domain 2"/>
    <property type="match status" value="1"/>
</dbReference>
<proteinExistence type="predicted"/>
<dbReference type="AlphaFoldDB" id="A0A2S4WGH8"/>
<protein>
    <submittedName>
        <fullName evidence="2">Uncharacterized protein</fullName>
    </submittedName>
</protein>
<dbReference type="GO" id="GO:1990810">
    <property type="term" value="P:microtubule anchoring at mitotic spindle pole body"/>
    <property type="evidence" value="ECO:0007669"/>
    <property type="project" value="TreeGrafter"/>
</dbReference>
<reference evidence="3" key="2">
    <citation type="journal article" date="2018" name="BMC Genomics">
        <title>Genomic insights into host adaptation between the wheat stripe rust pathogen (Puccinia striiformis f. sp. tritici) and the barley stripe rust pathogen (Puccinia striiformis f. sp. hordei).</title>
        <authorList>
            <person name="Xia C."/>
            <person name="Wang M."/>
            <person name="Yin C."/>
            <person name="Cornejo O.E."/>
            <person name="Hulbert S.H."/>
            <person name="Chen X."/>
        </authorList>
    </citation>
    <scope>NUCLEOTIDE SEQUENCE [LARGE SCALE GENOMIC DNA]</scope>
    <source>
        <strain evidence="3">93TX-2</strain>
    </source>
</reference>
<dbReference type="PANTHER" id="PTHR16220:SF0">
    <property type="entry name" value="WD REPEAT-CONTAINING PROTEIN WRAP73"/>
    <property type="match status" value="1"/>
</dbReference>
<name>A0A2S4WGH8_9BASI</name>
<dbReference type="InterPro" id="IPR015943">
    <property type="entry name" value="WD40/YVTN_repeat-like_dom_sf"/>
</dbReference>
<dbReference type="Proteomes" id="UP000238274">
    <property type="component" value="Unassembled WGS sequence"/>
</dbReference>
<evidence type="ECO:0000256" key="1">
    <source>
        <dbReference type="SAM" id="MobiDB-lite"/>
    </source>
</evidence>
<dbReference type="PANTHER" id="PTHR16220">
    <property type="entry name" value="WD REPEAT PROTEIN 8-RELATED"/>
    <property type="match status" value="1"/>
</dbReference>
<feature type="region of interest" description="Disordered" evidence="1">
    <location>
        <begin position="117"/>
        <end position="172"/>
    </location>
</feature>
<sequence length="662" mass="73012">MIRIFKKFTSPKKLILMQYLYGDFSTAVGSREYRSQASPPHGARNAYGGGLDEIHASRDIRNTVVSMDFTPLFPHSSSSSSTVSPNGNYVLTSVGDRLVVRLSQSMEVIRSWRSEQELPNNSDPMPKRVLSSSGSTTEKLAAKSSTRSLQPTIPYLGNATNEPPPGTVQDDRRPPVLTSISFSPNSQYVCALLRQSTTSVIFLYSIEADQLAAEIKIGAEGVASGDKAIRWSPSGNSLVVWSDWNLRVTIWPLSNSQPKPVQLHHPKHGPHIGSSFSPTGRYLAMLCRQPGNYHDHIGIYDTLTWTCASLFQLSTELVDPTHLHWSPCGRYLAIVESALLDYRVELWSPTGTQLGFFVPTLPQKLNLTINPSSTDHHTHNPPDTLRRSHSDSLPTALPHKRKVSSQTNHPDQEADTNAHVSLGIRHIKWRPGGEYLAVRLLNDLTWSSICEIDLSEISSARVLNEPREWIGRTRGHGIIPFEVESINALPSPLNPDYSKPNPTIGIKEIEWSPKGDYMAIRNDTMPNAVYVFAFRGSGSLSHSAPPDSAQPQSTVPLRPRLSSILHFSSPVRCLQWHPSLTQLVIVCATSAVYSWFPARPGLTLSTTNPSQLNDYCEGIGVPAGIPFNATSIQWNTTGDIMLISDKATFCLAFPISDDAENV</sequence>
<evidence type="ECO:0000313" key="3">
    <source>
        <dbReference type="Proteomes" id="UP000238274"/>
    </source>
</evidence>
<dbReference type="VEuPathDB" id="FungiDB:PSTT_05834"/>
<dbReference type="InterPro" id="IPR052778">
    <property type="entry name" value="Centrosome-WD_assoc"/>
</dbReference>
<dbReference type="VEuPathDB" id="FungiDB:PSHT_03048"/>